<dbReference type="RefSeq" id="WP_203774769.1">
    <property type="nucleotide sequence ID" value="NZ_BAAAYJ010000040.1"/>
</dbReference>
<dbReference type="AlphaFoldDB" id="A0A919JPL2"/>
<gene>
    <name evidence="2" type="ORF">Ani05nite_65440</name>
</gene>
<feature type="transmembrane region" description="Helical" evidence="1">
    <location>
        <begin position="90"/>
        <end position="110"/>
    </location>
</feature>
<evidence type="ECO:0000313" key="3">
    <source>
        <dbReference type="Proteomes" id="UP000647172"/>
    </source>
</evidence>
<accession>A0A919JPL2</accession>
<feature type="transmembrane region" description="Helical" evidence="1">
    <location>
        <begin position="149"/>
        <end position="171"/>
    </location>
</feature>
<feature type="transmembrane region" description="Helical" evidence="1">
    <location>
        <begin position="12"/>
        <end position="39"/>
    </location>
</feature>
<keyword evidence="1" id="KW-1133">Transmembrane helix</keyword>
<name>A0A919JPL2_9ACTN</name>
<organism evidence="2 3">
    <name type="scientific">Actinoplanes nipponensis</name>
    <dbReference type="NCBI Taxonomy" id="135950"/>
    <lineage>
        <taxon>Bacteria</taxon>
        <taxon>Bacillati</taxon>
        <taxon>Actinomycetota</taxon>
        <taxon>Actinomycetes</taxon>
        <taxon>Micromonosporales</taxon>
        <taxon>Micromonosporaceae</taxon>
        <taxon>Actinoplanes</taxon>
    </lineage>
</organism>
<protein>
    <submittedName>
        <fullName evidence="2">Uncharacterized protein</fullName>
    </submittedName>
</protein>
<feature type="transmembrane region" description="Helical" evidence="1">
    <location>
        <begin position="116"/>
        <end position="137"/>
    </location>
</feature>
<reference evidence="2" key="1">
    <citation type="submission" date="2021-01" db="EMBL/GenBank/DDBJ databases">
        <title>Whole genome shotgun sequence of Actinoplanes nipponensis NBRC 14063.</title>
        <authorList>
            <person name="Komaki H."/>
            <person name="Tamura T."/>
        </authorList>
    </citation>
    <scope>NUCLEOTIDE SEQUENCE</scope>
    <source>
        <strain evidence="2">NBRC 14063</strain>
    </source>
</reference>
<keyword evidence="1" id="KW-0812">Transmembrane</keyword>
<keyword evidence="1" id="KW-0472">Membrane</keyword>
<sequence length="312" mass="32564">MGAPPAGAGWKDLLGATFIFVGTAYGVAYCAHLGFWGAFGLSPGQLGITGAELLQRLSLGAAWTLLLGGSFAVISATLTLQAAQAVVPAAWAPPIALIFTIVAGSFLLFYGSGVPFTTGSVLALASGSAAIALVAFLRNSVAAWGDRPFRLSVALITLALLCTMANLWMFGLGNSFAHGRRLNATFVIGVTPPPVRVTWMEYKNVPDTYKQKGGPAEELCATGPTCPGLRLLFLLGTNPDGFVVYDCRAHAAYFLKKGDVKVDVLHKEYKGTDSTKLPPEAGCLETDSADLTIDQQKYPTSSASPAPSASAD</sequence>
<proteinExistence type="predicted"/>
<feature type="transmembrane region" description="Helical" evidence="1">
    <location>
        <begin position="59"/>
        <end position="78"/>
    </location>
</feature>
<evidence type="ECO:0000313" key="2">
    <source>
        <dbReference type="EMBL" id="GIE53010.1"/>
    </source>
</evidence>
<evidence type="ECO:0000256" key="1">
    <source>
        <dbReference type="SAM" id="Phobius"/>
    </source>
</evidence>
<comment type="caution">
    <text evidence="2">The sequence shown here is derived from an EMBL/GenBank/DDBJ whole genome shotgun (WGS) entry which is preliminary data.</text>
</comment>
<dbReference type="Proteomes" id="UP000647172">
    <property type="component" value="Unassembled WGS sequence"/>
</dbReference>
<keyword evidence="3" id="KW-1185">Reference proteome</keyword>
<dbReference type="EMBL" id="BOMQ01000077">
    <property type="protein sequence ID" value="GIE53010.1"/>
    <property type="molecule type" value="Genomic_DNA"/>
</dbReference>